<protein>
    <recommendedName>
        <fullName evidence="4">Terminase small subunit</fullName>
    </recommendedName>
</protein>
<sequence>MIGCSGRDKGKANADVFRDFIARTDQENSWSEYVTLDGKKISRSKVLAACGFSRSVLRQNPVVKEHLIVLESRLRSKGVLGGTPLSNGRRDGIKVEEIETDLSVLIEALSQARDELNTYQQQIEAVAKGS</sequence>
<name>A0ABS5S849_9BACT</name>
<evidence type="ECO:0008006" key="4">
    <source>
        <dbReference type="Google" id="ProtNLM"/>
    </source>
</evidence>
<feature type="coiled-coil region" evidence="1">
    <location>
        <begin position="95"/>
        <end position="129"/>
    </location>
</feature>
<evidence type="ECO:0000313" key="2">
    <source>
        <dbReference type="EMBL" id="MBT0651550.1"/>
    </source>
</evidence>
<gene>
    <name evidence="2" type="ORF">KI810_00640</name>
</gene>
<evidence type="ECO:0000313" key="3">
    <source>
        <dbReference type="Proteomes" id="UP000756860"/>
    </source>
</evidence>
<organism evidence="2 3">
    <name type="scientific">Geomobilimonas luticola</name>
    <dbReference type="NCBI Taxonomy" id="1114878"/>
    <lineage>
        <taxon>Bacteria</taxon>
        <taxon>Pseudomonadati</taxon>
        <taxon>Thermodesulfobacteriota</taxon>
        <taxon>Desulfuromonadia</taxon>
        <taxon>Geobacterales</taxon>
        <taxon>Geobacteraceae</taxon>
        <taxon>Geomobilimonas</taxon>
    </lineage>
</organism>
<comment type="caution">
    <text evidence="2">The sequence shown here is derived from an EMBL/GenBank/DDBJ whole genome shotgun (WGS) entry which is preliminary data.</text>
</comment>
<accession>A0ABS5S849</accession>
<dbReference type="EMBL" id="JAHCVK010000001">
    <property type="protein sequence ID" value="MBT0651550.1"/>
    <property type="molecule type" value="Genomic_DNA"/>
</dbReference>
<evidence type="ECO:0000256" key="1">
    <source>
        <dbReference type="SAM" id="Coils"/>
    </source>
</evidence>
<dbReference type="RefSeq" id="WP_214173559.1">
    <property type="nucleotide sequence ID" value="NZ_JAHCVK010000001.1"/>
</dbReference>
<keyword evidence="3" id="KW-1185">Reference proteome</keyword>
<reference evidence="2 3" key="1">
    <citation type="submission" date="2021-05" db="EMBL/GenBank/DDBJ databases">
        <title>The draft genome of Geobacter luticola JCM 17780.</title>
        <authorList>
            <person name="Xu Z."/>
            <person name="Masuda Y."/>
            <person name="Itoh H."/>
            <person name="Senoo K."/>
        </authorList>
    </citation>
    <scope>NUCLEOTIDE SEQUENCE [LARGE SCALE GENOMIC DNA]</scope>
    <source>
        <strain evidence="2 3">JCM 17780</strain>
    </source>
</reference>
<proteinExistence type="predicted"/>
<dbReference type="Proteomes" id="UP000756860">
    <property type="component" value="Unassembled WGS sequence"/>
</dbReference>
<keyword evidence="1" id="KW-0175">Coiled coil</keyword>